<reference evidence="5" key="1">
    <citation type="journal article" date="2019" name="Int. J. Syst. Evol. Microbiol.">
        <title>The Global Catalogue of Microorganisms (GCM) 10K type strain sequencing project: providing services to taxonomists for standard genome sequencing and annotation.</title>
        <authorList>
            <consortium name="The Broad Institute Genomics Platform"/>
            <consortium name="The Broad Institute Genome Sequencing Center for Infectious Disease"/>
            <person name="Wu L."/>
            <person name="Ma J."/>
        </authorList>
    </citation>
    <scope>NUCLEOTIDE SEQUENCE [LARGE SCALE GENOMIC DNA]</scope>
    <source>
        <strain evidence="5">CECT 7477</strain>
    </source>
</reference>
<dbReference type="Proteomes" id="UP001595814">
    <property type="component" value="Unassembled WGS sequence"/>
</dbReference>
<dbReference type="InterPro" id="IPR006860">
    <property type="entry name" value="FecR"/>
</dbReference>
<keyword evidence="1" id="KW-1133">Transmembrane helix</keyword>
<sequence>MKNHNPEDIDIKSISVAEKKKLKARILSSVENHKEKKIKLRNAISIAASIAILLASGLFFNQKKEASIKDFVKSSKSLENKNLDKVTLMLNMGENVNLDEDNPTITYSNSGKKVNIGNSRSLTQVSVDKDIVVYNTLVVPYGKRSIIQLSDGSTVWINSGSRFVYPAVFTKEKREVYIEGEAIFEVAHNENRPFIVNSENQKIEVLGTVFNVNNYADEGLAFTVLKSGSVQISYARNASETYTENFKIEPGSYAGYNKKTNSISSKKVDVERYFSWREGVLIFKNDNLKTIMRRLSRYYNIDITIDSEKLANETFSGYLDLKDDVEEVIETIKKTTDLKYNRTEIRKITITTN</sequence>
<organism evidence="4 5">
    <name type="scientific">Euzebyella saccharophila</name>
    <dbReference type="NCBI Taxonomy" id="679664"/>
    <lineage>
        <taxon>Bacteria</taxon>
        <taxon>Pseudomonadati</taxon>
        <taxon>Bacteroidota</taxon>
        <taxon>Flavobacteriia</taxon>
        <taxon>Flavobacteriales</taxon>
        <taxon>Flavobacteriaceae</taxon>
        <taxon>Euzebyella</taxon>
    </lineage>
</organism>
<gene>
    <name evidence="4" type="ORF">ACFOUT_03280</name>
</gene>
<dbReference type="PANTHER" id="PTHR30273">
    <property type="entry name" value="PERIPLASMIC SIGNAL SENSOR AND SIGMA FACTOR ACTIVATOR FECR-RELATED"/>
    <property type="match status" value="1"/>
</dbReference>
<keyword evidence="1" id="KW-0812">Transmembrane</keyword>
<proteinExistence type="predicted"/>
<evidence type="ECO:0000259" key="3">
    <source>
        <dbReference type="Pfam" id="PF16344"/>
    </source>
</evidence>
<evidence type="ECO:0000313" key="5">
    <source>
        <dbReference type="Proteomes" id="UP001595814"/>
    </source>
</evidence>
<feature type="domain" description="FecR protein" evidence="2">
    <location>
        <begin position="138"/>
        <end position="226"/>
    </location>
</feature>
<keyword evidence="1" id="KW-0472">Membrane</keyword>
<dbReference type="Pfam" id="PF04773">
    <property type="entry name" value="FecR"/>
    <property type="match status" value="1"/>
</dbReference>
<comment type="caution">
    <text evidence="4">The sequence shown here is derived from an EMBL/GenBank/DDBJ whole genome shotgun (WGS) entry which is preliminary data.</text>
</comment>
<dbReference type="Gene3D" id="2.60.120.1440">
    <property type="match status" value="1"/>
</dbReference>
<feature type="transmembrane region" description="Helical" evidence="1">
    <location>
        <begin position="43"/>
        <end position="60"/>
    </location>
</feature>
<evidence type="ECO:0000259" key="2">
    <source>
        <dbReference type="Pfam" id="PF04773"/>
    </source>
</evidence>
<protein>
    <submittedName>
        <fullName evidence="4">FecR family protein</fullName>
    </submittedName>
</protein>
<dbReference type="RefSeq" id="WP_192462204.1">
    <property type="nucleotide sequence ID" value="NZ_JACYFJ010000003.1"/>
</dbReference>
<dbReference type="Gene3D" id="3.55.50.30">
    <property type="match status" value="1"/>
</dbReference>
<dbReference type="EMBL" id="JBHSAW010000003">
    <property type="protein sequence ID" value="MFC4094879.1"/>
    <property type="molecule type" value="Genomic_DNA"/>
</dbReference>
<evidence type="ECO:0000256" key="1">
    <source>
        <dbReference type="SAM" id="Phobius"/>
    </source>
</evidence>
<dbReference type="InterPro" id="IPR012373">
    <property type="entry name" value="Ferrdict_sens_TM"/>
</dbReference>
<dbReference type="InterPro" id="IPR032508">
    <property type="entry name" value="FecR_C"/>
</dbReference>
<accession>A0ABV8JQ59</accession>
<feature type="domain" description="Protein FecR C-terminal" evidence="3">
    <location>
        <begin position="281"/>
        <end position="350"/>
    </location>
</feature>
<keyword evidence="5" id="KW-1185">Reference proteome</keyword>
<dbReference type="PANTHER" id="PTHR30273:SF2">
    <property type="entry name" value="PROTEIN FECR"/>
    <property type="match status" value="1"/>
</dbReference>
<name>A0ABV8JQ59_9FLAO</name>
<dbReference type="Pfam" id="PF16344">
    <property type="entry name" value="FecR_C"/>
    <property type="match status" value="1"/>
</dbReference>
<evidence type="ECO:0000313" key="4">
    <source>
        <dbReference type="EMBL" id="MFC4094879.1"/>
    </source>
</evidence>